<gene>
    <name evidence="12" type="ORF">SCF082_LOCUS4611</name>
</gene>
<dbReference type="PANTHER" id="PTHR32039">
    <property type="entry name" value="MAGNESIUM-CHELATASE SUBUNIT CHLI"/>
    <property type="match status" value="1"/>
</dbReference>
<feature type="transmembrane region" description="Helical" evidence="10">
    <location>
        <begin position="349"/>
        <end position="375"/>
    </location>
</feature>
<feature type="domain" description="AAA+ ATPase" evidence="11">
    <location>
        <begin position="527"/>
        <end position="709"/>
    </location>
</feature>
<dbReference type="Gene3D" id="3.40.50.300">
    <property type="entry name" value="P-loop containing nucleotide triphosphate hydrolases"/>
    <property type="match status" value="1"/>
</dbReference>
<dbReference type="EC" id="6.6.1.1" evidence="4"/>
<feature type="transmembrane region" description="Helical" evidence="10">
    <location>
        <begin position="221"/>
        <end position="246"/>
    </location>
</feature>
<evidence type="ECO:0000256" key="9">
    <source>
        <dbReference type="ARBA" id="ARBA00023136"/>
    </source>
</evidence>
<evidence type="ECO:0000313" key="13">
    <source>
        <dbReference type="Proteomes" id="UP001642464"/>
    </source>
</evidence>
<feature type="transmembrane region" description="Helical" evidence="10">
    <location>
        <begin position="133"/>
        <end position="158"/>
    </location>
</feature>
<evidence type="ECO:0000256" key="10">
    <source>
        <dbReference type="SAM" id="Phobius"/>
    </source>
</evidence>
<evidence type="ECO:0000256" key="2">
    <source>
        <dbReference type="ARBA" id="ARBA00005173"/>
    </source>
</evidence>
<dbReference type="EMBL" id="CAXAMM010002403">
    <property type="protein sequence ID" value="CAK8996023.1"/>
    <property type="molecule type" value="Genomic_DNA"/>
</dbReference>
<keyword evidence="7" id="KW-0067">ATP-binding</keyword>
<dbReference type="Pfam" id="PF17863">
    <property type="entry name" value="AAA_lid_2"/>
    <property type="match status" value="1"/>
</dbReference>
<evidence type="ECO:0000256" key="1">
    <source>
        <dbReference type="ARBA" id="ARBA00004370"/>
    </source>
</evidence>
<dbReference type="Gene3D" id="1.10.8.80">
    <property type="entry name" value="Magnesium chelatase subunit I, C-Terminal domain"/>
    <property type="match status" value="1"/>
</dbReference>
<evidence type="ECO:0000256" key="5">
    <source>
        <dbReference type="ARBA" id="ARBA00022692"/>
    </source>
</evidence>
<dbReference type="Pfam" id="PF01490">
    <property type="entry name" value="Aa_trans"/>
    <property type="match status" value="1"/>
</dbReference>
<dbReference type="CDD" id="cd00009">
    <property type="entry name" value="AAA"/>
    <property type="match status" value="1"/>
</dbReference>
<proteinExistence type="inferred from homology"/>
<sequence length="860" mass="94247">MAMQDFGTFVCHPKPHVLHSQESSAGAHATPNPIVRSAAIVPTPPGDLLARRRRAAPMELRPAAKKPLLPKATKDKTLPPLWLNPRGVTYGQDKGWSSFSEGSAGGSLALLISAAIGTGVLALPYGVSCVGIWGSLALFAFAGVFTYYSNTILFDCVLETSHGSYGQLMSDILGKYGGMTLDLFVFVEGLGAVATYVVFIMDYVPQVCELWGEDVWCTDKLNVLAAATLVIWPLRALVFTCLVVFFKAPSHFAAQEATLQQVRTKTRGRHERCEVLSMACFAFMTHTNSPEIALRFAGGPSAAKQVLRAQTAVLWAVYCGIAVCGYLSFLEDTKQDFLTNYDVQDKLIVMCRCLLSVTLVFACPLNMFPAVQALFNVLEHFRPPHRHHEGLYENDLVRVPVSTLAFAITLGVALKSPHVADLISTISAYFSSPLMFAFPAVMHWKILRRTSNTLPVLLLSITAALWLVHAAQRRRSKLSKALGKPRTVRRAEADAAEGEFAKPFPFSAVVGQEEIKLALLLNLVDPSIGGVMISGDRGTGKSTTVRGMVRLLPNIDVVESDPYNSSAEDVSLMSEEVQERVEKGEKLKVTQKRTPFVELPLGATEDRVTGTIDIERALKEAGKAFEPGILARVNRGILYIDECNLLDDQLVDVLLDSAAGGVNTVEREGVSVRHPARFVLIGTSHPDEGDLRPQLLDRFGLTCSIRTALAADRRKEVLSRAYEWSQNPEKIEAQWASTDEAFKKLVVEARENLKNVKMPRELALVISKICSKLNVDGLRGDIVTNRAARALAALEKRTEVTEEDVRRVTVLCLQHRLRKDVVSDTLDNTALVVKALLQEMGKGPPPIRPVMKFLESPVAA</sequence>
<protein>
    <recommendedName>
        <fullName evidence="4">magnesium chelatase</fullName>
        <ecNumber evidence="4">6.6.1.1</ecNumber>
    </recommendedName>
</protein>
<keyword evidence="9 10" id="KW-0472">Membrane</keyword>
<dbReference type="InterPro" id="IPR003593">
    <property type="entry name" value="AAA+_ATPase"/>
</dbReference>
<comment type="pathway">
    <text evidence="2">Porphyrin-containing compound metabolism; chlorophyll biosynthesis.</text>
</comment>
<keyword evidence="8 10" id="KW-1133">Transmembrane helix</keyword>
<feature type="transmembrane region" description="Helical" evidence="10">
    <location>
        <begin position="454"/>
        <end position="471"/>
    </location>
</feature>
<evidence type="ECO:0000256" key="4">
    <source>
        <dbReference type="ARBA" id="ARBA00012825"/>
    </source>
</evidence>
<evidence type="ECO:0000256" key="8">
    <source>
        <dbReference type="ARBA" id="ARBA00022989"/>
    </source>
</evidence>
<organism evidence="12 13">
    <name type="scientific">Durusdinium trenchii</name>
    <dbReference type="NCBI Taxonomy" id="1381693"/>
    <lineage>
        <taxon>Eukaryota</taxon>
        <taxon>Sar</taxon>
        <taxon>Alveolata</taxon>
        <taxon>Dinophyceae</taxon>
        <taxon>Suessiales</taxon>
        <taxon>Symbiodiniaceae</taxon>
        <taxon>Durusdinium</taxon>
    </lineage>
</organism>
<accession>A0ABP0I199</accession>
<dbReference type="Pfam" id="PF01078">
    <property type="entry name" value="Mg_chelatase"/>
    <property type="match status" value="1"/>
</dbReference>
<feature type="transmembrane region" description="Helical" evidence="10">
    <location>
        <begin position="312"/>
        <end position="329"/>
    </location>
</feature>
<keyword evidence="6" id="KW-0547">Nucleotide-binding</keyword>
<dbReference type="InterPro" id="IPR000523">
    <property type="entry name" value="Mg_chelatse_chII-like_cat_dom"/>
</dbReference>
<evidence type="ECO:0000313" key="12">
    <source>
        <dbReference type="EMBL" id="CAK8996023.1"/>
    </source>
</evidence>
<feature type="transmembrane region" description="Helical" evidence="10">
    <location>
        <begin position="426"/>
        <end position="447"/>
    </location>
</feature>
<evidence type="ECO:0000256" key="3">
    <source>
        <dbReference type="ARBA" id="ARBA00005799"/>
    </source>
</evidence>
<dbReference type="InterPro" id="IPR045006">
    <property type="entry name" value="CHLI-like"/>
</dbReference>
<comment type="similarity">
    <text evidence="3">Belongs to the Mg-chelatase subunits D/I family.</text>
</comment>
<name>A0ABP0I199_9DINO</name>
<dbReference type="InterPro" id="IPR027417">
    <property type="entry name" value="P-loop_NTPase"/>
</dbReference>
<evidence type="ECO:0000256" key="6">
    <source>
        <dbReference type="ARBA" id="ARBA00022741"/>
    </source>
</evidence>
<comment type="caution">
    <text evidence="12">The sequence shown here is derived from an EMBL/GenBank/DDBJ whole genome shotgun (WGS) entry which is preliminary data.</text>
</comment>
<keyword evidence="5 10" id="KW-0812">Transmembrane</keyword>
<evidence type="ECO:0000259" key="11">
    <source>
        <dbReference type="SMART" id="SM00382"/>
    </source>
</evidence>
<dbReference type="Proteomes" id="UP001642464">
    <property type="component" value="Unassembled WGS sequence"/>
</dbReference>
<comment type="subcellular location">
    <subcellularLocation>
        <location evidence="1">Membrane</location>
    </subcellularLocation>
</comment>
<dbReference type="InterPro" id="IPR041628">
    <property type="entry name" value="ChlI/MoxR_AAA_lid"/>
</dbReference>
<feature type="transmembrane region" description="Helical" evidence="10">
    <location>
        <begin position="108"/>
        <end position="127"/>
    </location>
</feature>
<dbReference type="InterPro" id="IPR013057">
    <property type="entry name" value="AA_transpt_TM"/>
</dbReference>
<reference evidence="12 13" key="1">
    <citation type="submission" date="2024-02" db="EMBL/GenBank/DDBJ databases">
        <authorList>
            <person name="Chen Y."/>
            <person name="Shah S."/>
            <person name="Dougan E. K."/>
            <person name="Thang M."/>
            <person name="Chan C."/>
        </authorList>
    </citation>
    <scope>NUCLEOTIDE SEQUENCE [LARGE SCALE GENOMIC DNA]</scope>
</reference>
<keyword evidence="13" id="KW-1185">Reference proteome</keyword>
<dbReference type="PANTHER" id="PTHR32039:SF9">
    <property type="entry name" value="MAGNESIUM-CHELATASE SUBUNIT CHLI-2, CHLOROPLASTIC"/>
    <property type="match status" value="1"/>
</dbReference>
<dbReference type="SMART" id="SM00382">
    <property type="entry name" value="AAA"/>
    <property type="match status" value="1"/>
</dbReference>
<dbReference type="SUPFAM" id="SSF52540">
    <property type="entry name" value="P-loop containing nucleoside triphosphate hydrolases"/>
    <property type="match status" value="1"/>
</dbReference>
<feature type="transmembrane region" description="Helical" evidence="10">
    <location>
        <begin position="179"/>
        <end position="201"/>
    </location>
</feature>
<evidence type="ECO:0000256" key="7">
    <source>
        <dbReference type="ARBA" id="ARBA00022840"/>
    </source>
</evidence>